<dbReference type="AlphaFoldDB" id="D0A0W8"/>
<name>D0A0W8_TRYB9</name>
<evidence type="ECO:0000313" key="4">
    <source>
        <dbReference type="Proteomes" id="UP000002316"/>
    </source>
</evidence>
<protein>
    <recommendedName>
        <fullName evidence="5">T. brucei spp.-specific protein</fullName>
    </recommendedName>
</protein>
<keyword evidence="1" id="KW-0812">Transmembrane</keyword>
<dbReference type="Proteomes" id="UP000002316">
    <property type="component" value="Chromosome 10"/>
</dbReference>
<organism evidence="3 4">
    <name type="scientific">Trypanosoma brucei gambiense (strain MHOM/CI/86/DAL972)</name>
    <dbReference type="NCBI Taxonomy" id="679716"/>
    <lineage>
        <taxon>Eukaryota</taxon>
        <taxon>Discoba</taxon>
        <taxon>Euglenozoa</taxon>
        <taxon>Kinetoplastea</taxon>
        <taxon>Metakinetoplastina</taxon>
        <taxon>Trypanosomatida</taxon>
        <taxon>Trypanosomatidae</taxon>
        <taxon>Trypanosoma</taxon>
    </lineage>
</organism>
<gene>
    <name evidence="3" type="ORF">TbgDal_X19840</name>
</gene>
<feature type="transmembrane region" description="Helical" evidence="1">
    <location>
        <begin position="86"/>
        <end position="105"/>
    </location>
</feature>
<accession>D0A0W8</accession>
<dbReference type="EMBL" id="FN554973">
    <property type="protein sequence ID" value="CBH16876.1"/>
    <property type="molecule type" value="Genomic_DNA"/>
</dbReference>
<keyword evidence="1" id="KW-1133">Transmembrane helix</keyword>
<feature type="signal peptide" evidence="2">
    <location>
        <begin position="1"/>
        <end position="21"/>
    </location>
</feature>
<keyword evidence="2" id="KW-0732">Signal</keyword>
<proteinExistence type="predicted"/>
<dbReference type="RefSeq" id="XP_011779140.1">
    <property type="nucleotide sequence ID" value="XM_011780838.1"/>
</dbReference>
<feature type="chain" id="PRO_5003005933" description="T. brucei spp.-specific protein" evidence="2">
    <location>
        <begin position="22"/>
        <end position="107"/>
    </location>
</feature>
<evidence type="ECO:0000256" key="1">
    <source>
        <dbReference type="SAM" id="Phobius"/>
    </source>
</evidence>
<evidence type="ECO:0008006" key="5">
    <source>
        <dbReference type="Google" id="ProtNLM"/>
    </source>
</evidence>
<dbReference type="GeneID" id="23865242"/>
<evidence type="ECO:0000256" key="2">
    <source>
        <dbReference type="SAM" id="SignalP"/>
    </source>
</evidence>
<reference evidence="4" key="1">
    <citation type="journal article" date="2010" name="PLoS Negl. Trop. Dis.">
        <title>The genome sequence of Trypanosoma brucei gambiense, causative agent of chronic human african trypanosomiasis.</title>
        <authorList>
            <person name="Jackson A.P."/>
            <person name="Sanders M."/>
            <person name="Berry A."/>
            <person name="McQuillan J."/>
            <person name="Aslett M.A."/>
            <person name="Quail M.A."/>
            <person name="Chukualim B."/>
            <person name="Capewell P."/>
            <person name="MacLeod A."/>
            <person name="Melville S.E."/>
            <person name="Gibson W."/>
            <person name="Barry J.D."/>
            <person name="Berriman M."/>
            <person name="Hertz-Fowler C."/>
        </authorList>
    </citation>
    <scope>NUCLEOTIDE SEQUENCE [LARGE SCALE GENOMIC DNA]</scope>
    <source>
        <strain evidence="4">MHOM/CI/86/DAL972</strain>
    </source>
</reference>
<sequence length="107" mass="12380">MFILYLDTILVASAIPPTSLGDCNLVHHLFSSFGVHFPAPRYWDVHRFAYCLLIENFLYTGGIALHIHLMQHCCCFYFYFFFNHHYFAIPLLHITAFKVALTASASF</sequence>
<feature type="transmembrane region" description="Helical" evidence="1">
    <location>
        <begin position="57"/>
        <end position="80"/>
    </location>
</feature>
<evidence type="ECO:0000313" key="3">
    <source>
        <dbReference type="EMBL" id="CBH16876.1"/>
    </source>
</evidence>
<dbReference type="KEGG" id="tbg:TbgDal_X19840"/>
<keyword evidence="1" id="KW-0472">Membrane</keyword>